<evidence type="ECO:0000256" key="1">
    <source>
        <dbReference type="SAM" id="MobiDB-lite"/>
    </source>
</evidence>
<keyword evidence="2" id="KW-0808">Transferase</keyword>
<dbReference type="PANTHER" id="PTHR44102:SF5">
    <property type="entry name" value="PROTEIN NPG1"/>
    <property type="match status" value="1"/>
</dbReference>
<dbReference type="PANTHER" id="PTHR44102">
    <property type="entry name" value="PROTEIN NPG1"/>
    <property type="match status" value="1"/>
</dbReference>
<sequence>MATGEHLSSSGGFESSAFGAEDGGMEVLANGLGVNTSEVEARVDDGNIQEAESSLRGGLSLNDEEARALLGRLEYQKGNVEAALRVFDGIDLQAAIHRFQPSLSEKPPSRRSRSRNESPHSVPQHAASLVLEAIYLKSLSLQKLGKLNEAAQECKSVLDAVEKIFHNGIPDVLVDNKLQETVSKAVELLPELWKQTGCYQEALVAYRRSLLSQWNLDNDCCVRIQKRFAVFLLYSGVESSPHSLAAQIDGAFVPKNNLEEAILLLMILLRKFSLGKTEWDPAVMEHFTFALSLCGKTAVLARHLEEVLPGIYHRCDRWNSLALCYSCAGQNEVALNLLRKSLNEHEKPDDFVALLLAAKICSEDCLLASEGAVYARRVIANAKEKDEHLKGAGLRFLGICLQKLAKAASSDHQRSLLLSEALKSLHEAINFDSHNPDLIFELGLQYAEYRNTDVALRYAQQFIDVTGGSILKGWKLLALVLSAQRRYSEAEVAIESALDETAKWEKGPLLRIKAKLKEARSLSTEAVEAYRSLYGLVHAQRKSFGSFRSNSQIENDKANEFEVWHGLASLYSSLSCWKDAEICLEKAKALMPHSADILHVEGVMLEARGQLDQALAAYKNGLSMDSKHVPCKVSLGSLLWRTGSMSLPAARSFLSDALSLEPTNRMAWYYQGMVHRDEGRMVDAADCFQAACMLEESDPIESFSSIT</sequence>
<dbReference type="GO" id="GO:0016757">
    <property type="term" value="F:glycosyltransferase activity"/>
    <property type="evidence" value="ECO:0007669"/>
    <property type="project" value="UniProtKB-KW"/>
</dbReference>
<feature type="region of interest" description="Disordered" evidence="1">
    <location>
        <begin position="101"/>
        <end position="122"/>
    </location>
</feature>
<accession>A0AAV9EUS0</accession>
<reference evidence="2" key="2">
    <citation type="submission" date="2023-06" db="EMBL/GenBank/DDBJ databases">
        <authorList>
            <person name="Ma L."/>
            <person name="Liu K.-W."/>
            <person name="Li Z."/>
            <person name="Hsiao Y.-Y."/>
            <person name="Qi Y."/>
            <person name="Fu T."/>
            <person name="Tang G."/>
            <person name="Zhang D."/>
            <person name="Sun W.-H."/>
            <person name="Liu D.-K."/>
            <person name="Li Y."/>
            <person name="Chen G.-Z."/>
            <person name="Liu X.-D."/>
            <person name="Liao X.-Y."/>
            <person name="Jiang Y.-T."/>
            <person name="Yu X."/>
            <person name="Hao Y."/>
            <person name="Huang J."/>
            <person name="Zhao X.-W."/>
            <person name="Ke S."/>
            <person name="Chen Y.-Y."/>
            <person name="Wu W.-L."/>
            <person name="Hsu J.-L."/>
            <person name="Lin Y.-F."/>
            <person name="Huang M.-D."/>
            <person name="Li C.-Y."/>
            <person name="Huang L."/>
            <person name="Wang Z.-W."/>
            <person name="Zhao X."/>
            <person name="Zhong W.-Y."/>
            <person name="Peng D.-H."/>
            <person name="Ahmad S."/>
            <person name="Lan S."/>
            <person name="Zhang J.-S."/>
            <person name="Tsai W.-C."/>
            <person name="Van De Peer Y."/>
            <person name="Liu Z.-J."/>
        </authorList>
    </citation>
    <scope>NUCLEOTIDE SEQUENCE</scope>
    <source>
        <strain evidence="2">CP</strain>
        <tissue evidence="2">Leaves</tissue>
    </source>
</reference>
<protein>
    <submittedName>
        <fullName evidence="2">UDP-N-acetylglucosamine--peptide N-acetylglucosaminyltransferase SPINDLY</fullName>
    </submittedName>
</protein>
<reference evidence="2" key="1">
    <citation type="journal article" date="2023" name="Nat. Commun.">
        <title>Diploid and tetraploid genomes of Acorus and the evolution of monocots.</title>
        <authorList>
            <person name="Ma L."/>
            <person name="Liu K.W."/>
            <person name="Li Z."/>
            <person name="Hsiao Y.Y."/>
            <person name="Qi Y."/>
            <person name="Fu T."/>
            <person name="Tang G.D."/>
            <person name="Zhang D."/>
            <person name="Sun W.H."/>
            <person name="Liu D.K."/>
            <person name="Li Y."/>
            <person name="Chen G.Z."/>
            <person name="Liu X.D."/>
            <person name="Liao X.Y."/>
            <person name="Jiang Y.T."/>
            <person name="Yu X."/>
            <person name="Hao Y."/>
            <person name="Huang J."/>
            <person name="Zhao X.W."/>
            <person name="Ke S."/>
            <person name="Chen Y.Y."/>
            <person name="Wu W.L."/>
            <person name="Hsu J.L."/>
            <person name="Lin Y.F."/>
            <person name="Huang M.D."/>
            <person name="Li C.Y."/>
            <person name="Huang L."/>
            <person name="Wang Z.W."/>
            <person name="Zhao X."/>
            <person name="Zhong W.Y."/>
            <person name="Peng D.H."/>
            <person name="Ahmad S."/>
            <person name="Lan S."/>
            <person name="Zhang J.S."/>
            <person name="Tsai W.C."/>
            <person name="Van de Peer Y."/>
            <person name="Liu Z.J."/>
        </authorList>
    </citation>
    <scope>NUCLEOTIDE SEQUENCE</scope>
    <source>
        <strain evidence="2">CP</strain>
    </source>
</reference>
<comment type="caution">
    <text evidence="2">The sequence shown here is derived from an EMBL/GenBank/DDBJ whole genome shotgun (WGS) entry which is preliminary data.</text>
</comment>
<keyword evidence="3" id="KW-1185">Reference proteome</keyword>
<proteinExistence type="predicted"/>
<dbReference type="Proteomes" id="UP001180020">
    <property type="component" value="Unassembled WGS sequence"/>
</dbReference>
<dbReference type="InterPro" id="IPR011990">
    <property type="entry name" value="TPR-like_helical_dom_sf"/>
</dbReference>
<keyword evidence="2" id="KW-0328">Glycosyltransferase</keyword>
<dbReference type="EMBL" id="JAUJYO010000005">
    <property type="protein sequence ID" value="KAK1317155.1"/>
    <property type="molecule type" value="Genomic_DNA"/>
</dbReference>
<organism evidence="2 3">
    <name type="scientific">Acorus calamus</name>
    <name type="common">Sweet flag</name>
    <dbReference type="NCBI Taxonomy" id="4465"/>
    <lineage>
        <taxon>Eukaryota</taxon>
        <taxon>Viridiplantae</taxon>
        <taxon>Streptophyta</taxon>
        <taxon>Embryophyta</taxon>
        <taxon>Tracheophyta</taxon>
        <taxon>Spermatophyta</taxon>
        <taxon>Magnoliopsida</taxon>
        <taxon>Liliopsida</taxon>
        <taxon>Acoraceae</taxon>
        <taxon>Acorus</taxon>
    </lineage>
</organism>
<gene>
    <name evidence="2" type="primary">SPY</name>
    <name evidence="2" type="ORF">QJS10_CPA05g00153</name>
</gene>
<dbReference type="Gene3D" id="1.25.40.10">
    <property type="entry name" value="Tetratricopeptide repeat domain"/>
    <property type="match status" value="3"/>
</dbReference>
<dbReference type="AlphaFoldDB" id="A0AAV9EUS0"/>
<name>A0AAV9EUS0_ACOCL</name>
<evidence type="ECO:0000313" key="2">
    <source>
        <dbReference type="EMBL" id="KAK1317155.1"/>
    </source>
</evidence>
<dbReference type="SUPFAM" id="SSF48452">
    <property type="entry name" value="TPR-like"/>
    <property type="match status" value="2"/>
</dbReference>
<dbReference type="SMART" id="SM00028">
    <property type="entry name" value="TPR"/>
    <property type="match status" value="6"/>
</dbReference>
<dbReference type="InterPro" id="IPR019734">
    <property type="entry name" value="TPR_rpt"/>
</dbReference>
<dbReference type="InterPro" id="IPR043376">
    <property type="entry name" value="NPG1-like"/>
</dbReference>
<dbReference type="Pfam" id="PF13432">
    <property type="entry name" value="TPR_16"/>
    <property type="match status" value="2"/>
</dbReference>
<evidence type="ECO:0000313" key="3">
    <source>
        <dbReference type="Proteomes" id="UP001180020"/>
    </source>
</evidence>